<reference evidence="2" key="1">
    <citation type="submission" date="2022-01" db="EMBL/GenBank/DDBJ databases">
        <authorList>
            <person name="King R."/>
        </authorList>
    </citation>
    <scope>NUCLEOTIDE SEQUENCE</scope>
</reference>
<gene>
    <name evidence="2" type="ORF">PSYICH_LOCUS2459</name>
</gene>
<dbReference type="Proteomes" id="UP001153636">
    <property type="component" value="Chromosome 11"/>
</dbReference>
<keyword evidence="3" id="KW-1185">Reference proteome</keyword>
<accession>A0A9P0CLK7</accession>
<sequence length="103" mass="12112">MGSSLIPFLQIEKCFKLTQGRPNIKITNLNKKLYLKSLKITYPKWKNLNQLLPFVPPIHHEYYKSVPHENRTAKKKLQARKQDEESNNDIDPSDLIKARIKIN</sequence>
<protein>
    <submittedName>
        <fullName evidence="2">Uncharacterized protein</fullName>
    </submittedName>
</protein>
<dbReference type="AlphaFoldDB" id="A0A9P0CLK7"/>
<organism evidence="2 3">
    <name type="scientific">Psylliodes chrysocephalus</name>
    <dbReference type="NCBI Taxonomy" id="3402493"/>
    <lineage>
        <taxon>Eukaryota</taxon>
        <taxon>Metazoa</taxon>
        <taxon>Ecdysozoa</taxon>
        <taxon>Arthropoda</taxon>
        <taxon>Hexapoda</taxon>
        <taxon>Insecta</taxon>
        <taxon>Pterygota</taxon>
        <taxon>Neoptera</taxon>
        <taxon>Endopterygota</taxon>
        <taxon>Coleoptera</taxon>
        <taxon>Polyphaga</taxon>
        <taxon>Cucujiformia</taxon>
        <taxon>Chrysomeloidea</taxon>
        <taxon>Chrysomelidae</taxon>
        <taxon>Galerucinae</taxon>
        <taxon>Alticini</taxon>
        <taxon>Psylliodes</taxon>
    </lineage>
</organism>
<name>A0A9P0CLK7_9CUCU</name>
<evidence type="ECO:0000313" key="2">
    <source>
        <dbReference type="EMBL" id="CAH1101730.1"/>
    </source>
</evidence>
<evidence type="ECO:0000256" key="1">
    <source>
        <dbReference type="SAM" id="MobiDB-lite"/>
    </source>
</evidence>
<evidence type="ECO:0000313" key="3">
    <source>
        <dbReference type="Proteomes" id="UP001153636"/>
    </source>
</evidence>
<feature type="region of interest" description="Disordered" evidence="1">
    <location>
        <begin position="66"/>
        <end position="92"/>
    </location>
</feature>
<dbReference type="EMBL" id="OV651823">
    <property type="protein sequence ID" value="CAH1101730.1"/>
    <property type="molecule type" value="Genomic_DNA"/>
</dbReference>
<proteinExistence type="predicted"/>